<feature type="region of interest" description="Disordered" evidence="1">
    <location>
        <begin position="552"/>
        <end position="595"/>
    </location>
</feature>
<feature type="region of interest" description="Disordered" evidence="1">
    <location>
        <begin position="987"/>
        <end position="1016"/>
    </location>
</feature>
<feature type="region of interest" description="Disordered" evidence="1">
    <location>
        <begin position="663"/>
        <end position="692"/>
    </location>
</feature>
<feature type="region of interest" description="Disordered" evidence="1">
    <location>
        <begin position="1360"/>
        <end position="1461"/>
    </location>
</feature>
<accession>A0A6A6G2S0</accession>
<dbReference type="EMBL" id="ML992514">
    <property type="protein sequence ID" value="KAF2220017.1"/>
    <property type="molecule type" value="Genomic_DNA"/>
</dbReference>
<feature type="region of interest" description="Disordered" evidence="1">
    <location>
        <begin position="1299"/>
        <end position="1344"/>
    </location>
</feature>
<feature type="compositionally biased region" description="Polar residues" evidence="1">
    <location>
        <begin position="171"/>
        <end position="182"/>
    </location>
</feature>
<feature type="compositionally biased region" description="Pro residues" evidence="1">
    <location>
        <begin position="243"/>
        <end position="258"/>
    </location>
</feature>
<feature type="compositionally biased region" description="Pro residues" evidence="1">
    <location>
        <begin position="192"/>
        <end position="204"/>
    </location>
</feature>
<feature type="compositionally biased region" description="Polar residues" evidence="1">
    <location>
        <begin position="113"/>
        <end position="125"/>
    </location>
</feature>
<protein>
    <submittedName>
        <fullName evidence="2">Uncharacterized protein</fullName>
    </submittedName>
</protein>
<feature type="compositionally biased region" description="Polar residues" evidence="1">
    <location>
        <begin position="1143"/>
        <end position="1155"/>
    </location>
</feature>
<organism evidence="2 3">
    <name type="scientific">Elsinoe ampelina</name>
    <dbReference type="NCBI Taxonomy" id="302913"/>
    <lineage>
        <taxon>Eukaryota</taxon>
        <taxon>Fungi</taxon>
        <taxon>Dikarya</taxon>
        <taxon>Ascomycota</taxon>
        <taxon>Pezizomycotina</taxon>
        <taxon>Dothideomycetes</taxon>
        <taxon>Dothideomycetidae</taxon>
        <taxon>Myriangiales</taxon>
        <taxon>Elsinoaceae</taxon>
        <taxon>Elsinoe</taxon>
    </lineage>
</organism>
<feature type="compositionally biased region" description="Pro residues" evidence="1">
    <location>
        <begin position="134"/>
        <end position="150"/>
    </location>
</feature>
<keyword evidence="3" id="KW-1185">Reference proteome</keyword>
<reference evidence="3" key="1">
    <citation type="journal article" date="2020" name="Stud. Mycol.">
        <title>101 Dothideomycetes genomes: A test case for predicting lifestyles and emergence of pathogens.</title>
        <authorList>
            <person name="Haridas S."/>
            <person name="Albert R."/>
            <person name="Binder M."/>
            <person name="Bloem J."/>
            <person name="LaButti K."/>
            <person name="Salamov A."/>
            <person name="Andreopoulos B."/>
            <person name="Baker S."/>
            <person name="Barry K."/>
            <person name="Bills G."/>
            <person name="Bluhm B."/>
            <person name="Cannon C."/>
            <person name="Castanera R."/>
            <person name="Culley D."/>
            <person name="Daum C."/>
            <person name="Ezra D."/>
            <person name="Gonzalez J."/>
            <person name="Henrissat B."/>
            <person name="Kuo A."/>
            <person name="Liang C."/>
            <person name="Lipzen A."/>
            <person name="Lutzoni F."/>
            <person name="Magnuson J."/>
            <person name="Mondo S."/>
            <person name="Nolan M."/>
            <person name="Ohm R."/>
            <person name="Pangilinan J."/>
            <person name="Park H.-J."/>
            <person name="Ramirez L."/>
            <person name="Alfaro M."/>
            <person name="Sun H."/>
            <person name="Tritt A."/>
            <person name="Yoshinaga Y."/>
            <person name="Zwiers L.-H."/>
            <person name="Turgeon B."/>
            <person name="Goodwin S."/>
            <person name="Spatafora J."/>
            <person name="Crous P."/>
            <person name="Grigoriev I."/>
        </authorList>
    </citation>
    <scope>NUCLEOTIDE SEQUENCE [LARGE SCALE GENOMIC DNA]</scope>
    <source>
        <strain evidence="3">CECT 20119</strain>
    </source>
</reference>
<feature type="compositionally biased region" description="Polar residues" evidence="1">
    <location>
        <begin position="678"/>
        <end position="690"/>
    </location>
</feature>
<evidence type="ECO:0000256" key="1">
    <source>
        <dbReference type="SAM" id="MobiDB-lite"/>
    </source>
</evidence>
<feature type="region of interest" description="Disordered" evidence="1">
    <location>
        <begin position="781"/>
        <end position="808"/>
    </location>
</feature>
<feature type="region of interest" description="Disordered" evidence="1">
    <location>
        <begin position="1"/>
        <end position="350"/>
    </location>
</feature>
<feature type="compositionally biased region" description="Gly residues" evidence="1">
    <location>
        <begin position="1657"/>
        <end position="1666"/>
    </location>
</feature>
<name>A0A6A6G2S0_9PEZI</name>
<feature type="compositionally biased region" description="Low complexity" evidence="1">
    <location>
        <begin position="324"/>
        <end position="344"/>
    </location>
</feature>
<evidence type="ECO:0000313" key="2">
    <source>
        <dbReference type="EMBL" id="KAF2220017.1"/>
    </source>
</evidence>
<proteinExistence type="predicted"/>
<evidence type="ECO:0000313" key="3">
    <source>
        <dbReference type="Proteomes" id="UP000799538"/>
    </source>
</evidence>
<feature type="compositionally biased region" description="Polar residues" evidence="1">
    <location>
        <begin position="1173"/>
        <end position="1198"/>
    </location>
</feature>
<feature type="compositionally biased region" description="Polar residues" evidence="1">
    <location>
        <begin position="87"/>
        <end position="105"/>
    </location>
</feature>
<feature type="region of interest" description="Disordered" evidence="1">
    <location>
        <begin position="1638"/>
        <end position="1666"/>
    </location>
</feature>
<gene>
    <name evidence="2" type="ORF">BDZ85DRAFT_252440</name>
</gene>
<dbReference type="OrthoDB" id="3922633at2759"/>
<feature type="region of interest" description="Disordered" evidence="1">
    <location>
        <begin position="1534"/>
        <end position="1561"/>
    </location>
</feature>
<dbReference type="Proteomes" id="UP000799538">
    <property type="component" value="Unassembled WGS sequence"/>
</dbReference>
<feature type="compositionally biased region" description="Basic and acidic residues" evidence="1">
    <location>
        <begin position="785"/>
        <end position="800"/>
    </location>
</feature>
<feature type="region of interest" description="Disordered" evidence="1">
    <location>
        <begin position="1106"/>
        <end position="1198"/>
    </location>
</feature>
<feature type="compositionally biased region" description="Basic residues" evidence="1">
    <location>
        <begin position="1638"/>
        <end position="1648"/>
    </location>
</feature>
<feature type="compositionally biased region" description="Basic and acidic residues" evidence="1">
    <location>
        <begin position="987"/>
        <end position="1014"/>
    </location>
</feature>
<sequence>MPFDDRDAVSLGRKSRTSTMSTTSRLKPPNQPDDLLGASAPGVMSMLRTSTDTGDLGVLSVNQGRMPPINRQAQRNRAHSARLSDGSMRSNHTGKVLKRSSQNTPWDGGSASHRGSISSLQTSRTGPYDSHGPPAYPPPIRGLPPNPSPAPSSLDGRSYSLTHGRLPQHTLLGQRSVSSLRSQGAAPRMYPRGPPVYPSRPPRPGYRSVSPALSDYHVPRQPPSGRYQQRPPMPSYHSEYAYGPPPPGPQPRYPPMQHPPSRYMQPPPMPMHAYDQPQYSYQAPPPGPTNHRHAVMYGPPPMRQGLHPHYGYPPRRAYTPGLDATPPSSGPNSSAPHSSNPSTPQDLTAGNIAIDPNFIEPALEEVQDENSEQAAYSSYIAYASKANDMVEPEVEPILEVAHEMEADLDHHEPEARELEAKVGLGQMKAATVEDRLPISAPSTPAAHAGGLVQRMKALLENKHDASPPAPLKVPIRKISEHQLRRERTVSELPATPVKVTEVVVDVKADESPKVTASRGEVRITRELVRATLSPSSSEHETLLQDLARLKRASQHESVNEEVGSVRRPSSEYPSEMVAPPTAPADEANIDGSDDTLSEKDEIVQSDPDDFAVKIEIPATAPPVAPEAEVEEVVEVKVLRSATEVTKPEVTDVAAAQSNLHRFSIPGQFPDEACDSPKSDATSSPAQTSDEPATVAPHIEVVSRFDTDEDIDTNAGVTSDIITDIAVRFSIPRQASMAKANIIRVSSIPEHQPKLHKDIHELPEAISPRESVYQDMDTIAPLQVTKQDKPSAKTESSKQDEGTDLSSFIRRSFPRRHSAFLRDKIKNASGQNKENEKPGAGQSSRLPDLEEASQEDMASAKSQLLAGHGRLSSDHAGSEATVRLRSEMTLSEIRNLPSLNFSQMNLIDQLNAALEYHDSRSLEIVRKHLSSGAIVSPSPLRPSSTEALRERYTSFFAKPEEFHVPTPDEESESMSMSILAPLPKDKIQKSTVHDKKHQERISSEQPHPLDGRESRPLSPTELLGVASEANRISVPSVDALSYRLSELLPSLKRLHLDSTIADEQKIKQTIDEIHHLGERPNTMLSARSSSVLRSLAAIADDIATNGTHSSQYVAPSPRYNKSLPPLPKTSEDTTRSASAAEIVTDNSSEASDSSVGTAIIHPPLRRTQSDSRDSNTMSLSQAGISTTRRSFTTSNPNSRPWNFDENYPWSTDAGPMDIDLKVDFNSTPERESIASHILRAKAQGTDRGSVSALDISLSRVGENDAEDSSPAEVSELEPTATVTADTLTGNRHQRVLSKKATSLFGSLSRRAKMTSPLRPSMDSPSSKRPGTGMSGALSPDPDRGFHRDVDAIIETETIKSVGTSKTTKSKGKARSYTPQLMGKKSADKLNASIPLPVDPAQEKQSGKPHAVSDRYPYTALSPPAGYDLDEVRSYFSDDNDSTRTGARSRSLRNRSRAGSRGEVLRKRLSGLSSLRFRPGIMVTRPDRPDSQGSWISGGSPDNIAAAEAMQVDELGRVSTDGKPLDRARTITGVLGGRSLGSRMSNRGPSRMAHSMGSRGAGSRLSYLSRSSGVGGGGYEVAQGAGTESGIPSPDWFAGNGGTGGVQIMSKGRMELGIRRFGEKVKGVLYKGGRLLRRVSGRERRARRKRREEAAWMDDGGGSLYSGT</sequence>
<feature type="region of interest" description="Disordered" evidence="1">
    <location>
        <begin position="822"/>
        <end position="861"/>
    </location>
</feature>